<dbReference type="Proteomes" id="UP000276133">
    <property type="component" value="Unassembled WGS sequence"/>
</dbReference>
<reference evidence="1 2" key="1">
    <citation type="journal article" date="2018" name="Sci. Rep.">
        <title>Genomic signatures of local adaptation to the degree of environmental predictability in rotifers.</title>
        <authorList>
            <person name="Franch-Gras L."/>
            <person name="Hahn C."/>
            <person name="Garcia-Roger E.M."/>
            <person name="Carmona M.J."/>
            <person name="Serra M."/>
            <person name="Gomez A."/>
        </authorList>
    </citation>
    <scope>NUCLEOTIDE SEQUENCE [LARGE SCALE GENOMIC DNA]</scope>
    <source>
        <strain evidence="1">HYR1</strain>
    </source>
</reference>
<dbReference type="AlphaFoldDB" id="A0A3M7SCJ9"/>
<sequence>MEQITNSIWDLFLGMALTQQKELGPKSSNFYTHLSWIFLLFFKTKIFLSKQQKNVNRAFTKEIDNVQFSVVFRSFSLQQQSNEKAGSSGRTIGNQLFYKRIMLTIRWSEYKTGSDLYKSHEKKSQIQKIQVLTLTLTDLYILHHQVQLSEYISYAGYINRPHRSRMTVKNLENTTLLRYLIK</sequence>
<gene>
    <name evidence="1" type="ORF">BpHYR1_008342</name>
</gene>
<evidence type="ECO:0000313" key="1">
    <source>
        <dbReference type="EMBL" id="RNA33516.1"/>
    </source>
</evidence>
<organism evidence="1 2">
    <name type="scientific">Brachionus plicatilis</name>
    <name type="common">Marine rotifer</name>
    <name type="synonym">Brachionus muelleri</name>
    <dbReference type="NCBI Taxonomy" id="10195"/>
    <lineage>
        <taxon>Eukaryota</taxon>
        <taxon>Metazoa</taxon>
        <taxon>Spiralia</taxon>
        <taxon>Gnathifera</taxon>
        <taxon>Rotifera</taxon>
        <taxon>Eurotatoria</taxon>
        <taxon>Monogononta</taxon>
        <taxon>Pseudotrocha</taxon>
        <taxon>Ploima</taxon>
        <taxon>Brachionidae</taxon>
        <taxon>Brachionus</taxon>
    </lineage>
</organism>
<name>A0A3M7SCJ9_BRAPC</name>
<dbReference type="EMBL" id="REGN01001625">
    <property type="protein sequence ID" value="RNA33516.1"/>
    <property type="molecule type" value="Genomic_DNA"/>
</dbReference>
<evidence type="ECO:0000313" key="2">
    <source>
        <dbReference type="Proteomes" id="UP000276133"/>
    </source>
</evidence>
<protein>
    <submittedName>
        <fullName evidence="1">Uncharacterized protein</fullName>
    </submittedName>
</protein>
<comment type="caution">
    <text evidence="1">The sequence shown here is derived from an EMBL/GenBank/DDBJ whole genome shotgun (WGS) entry which is preliminary data.</text>
</comment>
<proteinExistence type="predicted"/>
<accession>A0A3M7SCJ9</accession>
<keyword evidence="2" id="KW-1185">Reference proteome</keyword>